<sequence length="599" mass="66182">MGNDIFSGLSGKSVTCDWDVLVSYRLSRLNTVLKGMWDRGMYDKCEVDGDLDVSKKIKAKYDLSVDSPTIQFIDGGSSARLTMGLDGLAYSYRATEPFDKKTALFEVKLFRGQHKLQVDVPVVSIPSKVVESNEVEKMKQHATETHQIIFIDVAKASHSLVFHFHDIPENKWKIYSMDSAGKLAPPIEPEIAAAASSLQKWFLKTVKTVDYTIAKIHPKLGVDDQNSILQPKSFIFTSQGTGNDAVLCVWMQTSGSGYPPGHPQPKFTAADSPIANYDTSIFIRHEVFRDSYLVKSLSDAFRTPNNPNPVTVVPKGPGHGGFVFTVSVDEDNVGPSIESISNTLNNIHIRGPSKLDISISPKPSDLVWHKLRLRDYPLFLNIINTRATWSRGEVLKQGTFSHTSGQLSVYGEMTFKYSVYEDTPAFAVNQTVIDPYFFNISSSCFRIIGDFKATGCKYKVYLPTGANHVHVDVPVSGGQNNVILDPELKFHKLQPCNQTLNFFSVKNIFAAGTDIIEIDPVVGLRTPHDVFMVGKVTEKSEGRAEPGLRKPEYASLSQATQATPVPVTTFLRDCGGPGFGHGGDGEDFNFDDTSEDKLF</sequence>
<dbReference type="HOGENOM" id="CLU_455619_0_0_1"/>
<dbReference type="AlphaFoldDB" id="S8ALZ5"/>
<evidence type="ECO:0000313" key="1">
    <source>
        <dbReference type="EMBL" id="EPS42151.1"/>
    </source>
</evidence>
<organism evidence="1 2">
    <name type="scientific">Dactylellina haptotyla (strain CBS 200.50)</name>
    <name type="common">Nematode-trapping fungus</name>
    <name type="synonym">Monacrosporium haptotylum</name>
    <dbReference type="NCBI Taxonomy" id="1284197"/>
    <lineage>
        <taxon>Eukaryota</taxon>
        <taxon>Fungi</taxon>
        <taxon>Dikarya</taxon>
        <taxon>Ascomycota</taxon>
        <taxon>Pezizomycotina</taxon>
        <taxon>Orbiliomycetes</taxon>
        <taxon>Orbiliales</taxon>
        <taxon>Orbiliaceae</taxon>
        <taxon>Dactylellina</taxon>
    </lineage>
</organism>
<dbReference type="Proteomes" id="UP000015100">
    <property type="component" value="Unassembled WGS sequence"/>
</dbReference>
<dbReference type="OrthoDB" id="5083627at2759"/>
<protein>
    <submittedName>
        <fullName evidence="1">Uncharacterized protein</fullName>
    </submittedName>
</protein>
<dbReference type="eggNOG" id="ENOG502SPWQ">
    <property type="taxonomic scope" value="Eukaryota"/>
</dbReference>
<name>S8ALZ5_DACHA</name>
<gene>
    <name evidence="1" type="ORF">H072_3882</name>
</gene>
<accession>S8ALZ5</accession>
<reference evidence="2" key="2">
    <citation type="submission" date="2013-04" db="EMBL/GenBank/DDBJ databases">
        <title>Genomic mechanisms accounting for the adaptation to parasitism in nematode-trapping fungi.</title>
        <authorList>
            <person name="Ahren D.G."/>
        </authorList>
    </citation>
    <scope>NUCLEOTIDE SEQUENCE [LARGE SCALE GENOMIC DNA]</scope>
    <source>
        <strain evidence="2">CBS 200.50</strain>
    </source>
</reference>
<reference evidence="1 2" key="1">
    <citation type="journal article" date="2013" name="PLoS Genet.">
        <title>Genomic mechanisms accounting for the adaptation to parasitism in nematode-trapping fungi.</title>
        <authorList>
            <person name="Meerupati T."/>
            <person name="Andersson K.M."/>
            <person name="Friman E."/>
            <person name="Kumar D."/>
            <person name="Tunlid A."/>
            <person name="Ahren D."/>
        </authorList>
    </citation>
    <scope>NUCLEOTIDE SEQUENCE [LARGE SCALE GENOMIC DNA]</scope>
    <source>
        <strain evidence="1 2">CBS 200.50</strain>
    </source>
</reference>
<keyword evidence="2" id="KW-1185">Reference proteome</keyword>
<evidence type="ECO:0000313" key="2">
    <source>
        <dbReference type="Proteomes" id="UP000015100"/>
    </source>
</evidence>
<dbReference type="EMBL" id="AQGS01000129">
    <property type="protein sequence ID" value="EPS42151.1"/>
    <property type="molecule type" value="Genomic_DNA"/>
</dbReference>
<proteinExistence type="predicted"/>
<comment type="caution">
    <text evidence="1">The sequence shown here is derived from an EMBL/GenBank/DDBJ whole genome shotgun (WGS) entry which is preliminary data.</text>
</comment>